<dbReference type="InterPro" id="IPR017972">
    <property type="entry name" value="Cyt_P450_CS"/>
</dbReference>
<reference evidence="15" key="1">
    <citation type="submission" date="2021-09" db="EMBL/GenBank/DDBJ databases">
        <title>A high-quality genome of the endoparasitic fungus Hirsutella rhossiliensis with a comparison of Hirsutella genomes reveals transposable elements contributing to genome size variation.</title>
        <authorList>
            <person name="Lin R."/>
            <person name="Jiao Y."/>
            <person name="Sun X."/>
            <person name="Ling J."/>
            <person name="Xie B."/>
            <person name="Cheng X."/>
        </authorList>
    </citation>
    <scope>NUCLEOTIDE SEQUENCE</scope>
    <source>
        <strain evidence="15">HR02</strain>
    </source>
</reference>
<dbReference type="SUPFAM" id="SSF48264">
    <property type="entry name" value="Cytochrome P450"/>
    <property type="match status" value="1"/>
</dbReference>
<feature type="binding site" description="axial binding residue" evidence="12">
    <location>
        <position position="480"/>
    </location>
    <ligand>
        <name>heme</name>
        <dbReference type="ChEBI" id="CHEBI:30413"/>
    </ligand>
    <ligandPart>
        <name>Fe</name>
        <dbReference type="ChEBI" id="CHEBI:18248"/>
    </ligandPart>
</feature>
<keyword evidence="5 14" id="KW-0812">Transmembrane</keyword>
<dbReference type="InterPro" id="IPR001128">
    <property type="entry name" value="Cyt_P450"/>
</dbReference>
<keyword evidence="10 13" id="KW-0503">Monooxygenase</keyword>
<dbReference type="PROSITE" id="PS00086">
    <property type="entry name" value="CYTOCHROME_P450"/>
    <property type="match status" value="1"/>
</dbReference>
<dbReference type="GeneID" id="68354371"/>
<evidence type="ECO:0000256" key="2">
    <source>
        <dbReference type="ARBA" id="ARBA00004167"/>
    </source>
</evidence>
<dbReference type="GO" id="GO:0020037">
    <property type="term" value="F:heme binding"/>
    <property type="evidence" value="ECO:0007669"/>
    <property type="project" value="InterPro"/>
</dbReference>
<dbReference type="RefSeq" id="XP_044720245.1">
    <property type="nucleotide sequence ID" value="XM_044863713.1"/>
</dbReference>
<dbReference type="InterPro" id="IPR047146">
    <property type="entry name" value="Cyt_P450_E_CYP52_fungi"/>
</dbReference>
<comment type="cofactor">
    <cofactor evidence="1 12">
        <name>heme</name>
        <dbReference type="ChEBI" id="CHEBI:30413"/>
    </cofactor>
</comment>
<evidence type="ECO:0000256" key="5">
    <source>
        <dbReference type="ARBA" id="ARBA00022692"/>
    </source>
</evidence>
<evidence type="ECO:0000256" key="14">
    <source>
        <dbReference type="SAM" id="Phobius"/>
    </source>
</evidence>
<dbReference type="AlphaFoldDB" id="A0A9P8MWN1"/>
<evidence type="ECO:0000256" key="6">
    <source>
        <dbReference type="ARBA" id="ARBA00022723"/>
    </source>
</evidence>
<evidence type="ECO:0000256" key="12">
    <source>
        <dbReference type="PIRSR" id="PIRSR602402-1"/>
    </source>
</evidence>
<dbReference type="EMBL" id="JAIZPD010000005">
    <property type="protein sequence ID" value="KAH0962732.1"/>
    <property type="molecule type" value="Genomic_DNA"/>
</dbReference>
<evidence type="ECO:0000256" key="8">
    <source>
        <dbReference type="ARBA" id="ARBA00023002"/>
    </source>
</evidence>
<proteinExistence type="inferred from homology"/>
<protein>
    <submittedName>
        <fullName evidence="15">Cytochrome p450 domain-containing protein</fullName>
    </submittedName>
</protein>
<dbReference type="Gene3D" id="1.10.630.10">
    <property type="entry name" value="Cytochrome P450"/>
    <property type="match status" value="1"/>
</dbReference>
<feature type="transmembrane region" description="Helical" evidence="14">
    <location>
        <begin position="35"/>
        <end position="58"/>
    </location>
</feature>
<evidence type="ECO:0000256" key="1">
    <source>
        <dbReference type="ARBA" id="ARBA00001971"/>
    </source>
</evidence>
<organism evidence="15 16">
    <name type="scientific">Hirsutella rhossiliensis</name>
    <dbReference type="NCBI Taxonomy" id="111463"/>
    <lineage>
        <taxon>Eukaryota</taxon>
        <taxon>Fungi</taxon>
        <taxon>Dikarya</taxon>
        <taxon>Ascomycota</taxon>
        <taxon>Pezizomycotina</taxon>
        <taxon>Sordariomycetes</taxon>
        <taxon>Hypocreomycetidae</taxon>
        <taxon>Hypocreales</taxon>
        <taxon>Ophiocordycipitaceae</taxon>
        <taxon>Hirsutella</taxon>
    </lineage>
</organism>
<evidence type="ECO:0000313" key="16">
    <source>
        <dbReference type="Proteomes" id="UP000824596"/>
    </source>
</evidence>
<dbReference type="InterPro" id="IPR002402">
    <property type="entry name" value="Cyt_P450_E_grp-II"/>
</dbReference>
<dbReference type="PRINTS" id="PR00385">
    <property type="entry name" value="P450"/>
</dbReference>
<dbReference type="GO" id="GO:0016712">
    <property type="term" value="F:oxidoreductase activity, acting on paired donors, with incorporation or reduction of molecular oxygen, reduced flavin or flavoprotein as one donor, and incorporation of one atom of oxygen"/>
    <property type="evidence" value="ECO:0007669"/>
    <property type="project" value="InterPro"/>
</dbReference>
<dbReference type="GO" id="GO:0005506">
    <property type="term" value="F:iron ion binding"/>
    <property type="evidence" value="ECO:0007669"/>
    <property type="project" value="InterPro"/>
</dbReference>
<accession>A0A9P8MWN1</accession>
<dbReference type="InterPro" id="IPR002974">
    <property type="entry name" value="Cyt_P450_E_CYP52_ascomycetes"/>
</dbReference>
<gene>
    <name evidence="15" type="ORF">HRG_05242</name>
</gene>
<keyword evidence="8 13" id="KW-0560">Oxidoreductase</keyword>
<keyword evidence="7 14" id="KW-1133">Transmembrane helix</keyword>
<evidence type="ECO:0000256" key="13">
    <source>
        <dbReference type="RuleBase" id="RU000461"/>
    </source>
</evidence>
<evidence type="ECO:0000256" key="4">
    <source>
        <dbReference type="ARBA" id="ARBA00022617"/>
    </source>
</evidence>
<comment type="similarity">
    <text evidence="3 13">Belongs to the cytochrome P450 family.</text>
</comment>
<evidence type="ECO:0000256" key="10">
    <source>
        <dbReference type="ARBA" id="ARBA00023033"/>
    </source>
</evidence>
<dbReference type="PRINTS" id="PR00464">
    <property type="entry name" value="EP450II"/>
</dbReference>
<evidence type="ECO:0000256" key="9">
    <source>
        <dbReference type="ARBA" id="ARBA00023004"/>
    </source>
</evidence>
<dbReference type="Pfam" id="PF00067">
    <property type="entry name" value="p450"/>
    <property type="match status" value="1"/>
</dbReference>
<keyword evidence="4 12" id="KW-0349">Heme</keyword>
<evidence type="ECO:0000256" key="7">
    <source>
        <dbReference type="ARBA" id="ARBA00022989"/>
    </source>
</evidence>
<evidence type="ECO:0000313" key="15">
    <source>
        <dbReference type="EMBL" id="KAH0962732.1"/>
    </source>
</evidence>
<dbReference type="CDD" id="cd11063">
    <property type="entry name" value="CYP52"/>
    <property type="match status" value="1"/>
</dbReference>
<evidence type="ECO:0000256" key="3">
    <source>
        <dbReference type="ARBA" id="ARBA00010617"/>
    </source>
</evidence>
<keyword evidence="16" id="KW-1185">Reference proteome</keyword>
<dbReference type="OrthoDB" id="1470350at2759"/>
<dbReference type="GO" id="GO:0016020">
    <property type="term" value="C:membrane"/>
    <property type="evidence" value="ECO:0007669"/>
    <property type="project" value="UniProtKB-SubCell"/>
</dbReference>
<keyword evidence="9 12" id="KW-0408">Iron</keyword>
<name>A0A9P8MWN1_9HYPO</name>
<dbReference type="PANTHER" id="PTHR24287">
    <property type="entry name" value="P450, PUTATIVE (EUROFUNG)-RELATED"/>
    <property type="match status" value="1"/>
</dbReference>
<comment type="subcellular location">
    <subcellularLocation>
        <location evidence="2">Membrane</location>
        <topology evidence="2">Single-pass membrane protein</topology>
    </subcellularLocation>
</comment>
<dbReference type="InterPro" id="IPR036396">
    <property type="entry name" value="Cyt_P450_sf"/>
</dbReference>
<sequence>MAQEAVFLAVLLVTGAYLAWSLAESLSVRTAGRALTPYAASCSSPLWLAVLLVPVLLVSRERYSLLRKTRIHKTQPAPVFPHRDAVLGTDWVRLVKTSLQTNSLLETWHGLFMNSVGSTFWVNALGSWVLMTCDPENVKAVLADQFEAWPIAGMRQRALSLVLGPHAIFSTNADQWARARALIRPSFVRNQIADLECMDRHVENLLAKLLPPRGRGEKVDLQVLFYMFTMDMSTDFMFGHSIHMLVSPSKEAVEFTKAFDYALLSATSRARMGWLLTLLPDKRLDESVARCRTFISRHVAAALAQDKVKERPYVFMNELLDSGATHEQITDQLLAMILGGRDTSASTLSSLFWKLARRPEVVRSLRSELAGLDGRRPTWEDLKGLKYLNNVLKEALRLWPPVPSNMRTASRDMILPRGGGPDGKSPLFVPKGTECRYSTYSLQRRKDIYGEDAEEFRPERWETLRTSWEYVPFSGGPRICIGQQFALTMMSYLTARFFQVFDKMEGGDELPMAQMASSTISLVNGCWVSLTPASGYRCDAAVKQI</sequence>
<keyword evidence="11 14" id="KW-0472">Membrane</keyword>
<dbReference type="PRINTS" id="PR01239">
    <property type="entry name" value="EP450IICYP52"/>
</dbReference>
<evidence type="ECO:0000256" key="11">
    <source>
        <dbReference type="ARBA" id="ARBA00023136"/>
    </source>
</evidence>
<dbReference type="Proteomes" id="UP000824596">
    <property type="component" value="Unassembled WGS sequence"/>
</dbReference>
<comment type="caution">
    <text evidence="15">The sequence shown here is derived from an EMBL/GenBank/DDBJ whole genome shotgun (WGS) entry which is preliminary data.</text>
</comment>
<keyword evidence="6 12" id="KW-0479">Metal-binding</keyword>
<dbReference type="PANTHER" id="PTHR24287:SF17">
    <property type="entry name" value="P450, PUTATIVE (EUROFUNG)-RELATED"/>
    <property type="match status" value="1"/>
</dbReference>